<name>A0AAV2B2K7_9ARAC</name>
<gene>
    <name evidence="1" type="ORF">LARSCL_LOCUS16297</name>
</gene>
<sequence length="100" mass="11505">MRDTGMFPVGVERKGQKVHSVLLTIEQSYTENKPYYLAGPEKVSGGLLADFLYSSTIAENNIFHPLHHVRCSLRWWLPFRIDKLCATVFKLLEPFHKGKT</sequence>
<organism evidence="1 2">
    <name type="scientific">Larinioides sclopetarius</name>
    <dbReference type="NCBI Taxonomy" id="280406"/>
    <lineage>
        <taxon>Eukaryota</taxon>
        <taxon>Metazoa</taxon>
        <taxon>Ecdysozoa</taxon>
        <taxon>Arthropoda</taxon>
        <taxon>Chelicerata</taxon>
        <taxon>Arachnida</taxon>
        <taxon>Araneae</taxon>
        <taxon>Araneomorphae</taxon>
        <taxon>Entelegynae</taxon>
        <taxon>Araneoidea</taxon>
        <taxon>Araneidae</taxon>
        <taxon>Larinioides</taxon>
    </lineage>
</organism>
<reference evidence="1 2" key="1">
    <citation type="submission" date="2024-04" db="EMBL/GenBank/DDBJ databases">
        <authorList>
            <person name="Rising A."/>
            <person name="Reimegard J."/>
            <person name="Sonavane S."/>
            <person name="Akerstrom W."/>
            <person name="Nylinder S."/>
            <person name="Hedman E."/>
            <person name="Kallberg Y."/>
        </authorList>
    </citation>
    <scope>NUCLEOTIDE SEQUENCE [LARGE SCALE GENOMIC DNA]</scope>
</reference>
<keyword evidence="2" id="KW-1185">Reference proteome</keyword>
<evidence type="ECO:0000313" key="2">
    <source>
        <dbReference type="Proteomes" id="UP001497382"/>
    </source>
</evidence>
<dbReference type="Proteomes" id="UP001497382">
    <property type="component" value="Unassembled WGS sequence"/>
</dbReference>
<dbReference type="AlphaFoldDB" id="A0AAV2B2K7"/>
<evidence type="ECO:0000313" key="1">
    <source>
        <dbReference type="EMBL" id="CAL1290135.1"/>
    </source>
</evidence>
<comment type="caution">
    <text evidence="1">The sequence shown here is derived from an EMBL/GenBank/DDBJ whole genome shotgun (WGS) entry which is preliminary data.</text>
</comment>
<proteinExistence type="predicted"/>
<dbReference type="EMBL" id="CAXIEN010000259">
    <property type="protein sequence ID" value="CAL1290135.1"/>
    <property type="molecule type" value="Genomic_DNA"/>
</dbReference>
<protein>
    <submittedName>
        <fullName evidence="1">Uncharacterized protein</fullName>
    </submittedName>
</protein>
<accession>A0AAV2B2K7</accession>